<dbReference type="InterPro" id="IPR006186">
    <property type="entry name" value="Ser/Thr-sp_prot-phosphatase"/>
</dbReference>
<dbReference type="Gene3D" id="3.60.21.10">
    <property type="match status" value="1"/>
</dbReference>
<dbReference type="GeneTree" id="ENSGT00950000185375"/>
<dbReference type="GO" id="GO:0032154">
    <property type="term" value="C:cleavage furrow"/>
    <property type="evidence" value="ECO:0007669"/>
    <property type="project" value="UniProtKB-SubCell"/>
</dbReference>
<evidence type="ECO:0000256" key="9">
    <source>
        <dbReference type="ARBA" id="ARBA00022912"/>
    </source>
</evidence>
<evidence type="ECO:0000256" key="3">
    <source>
        <dbReference type="ARBA" id="ARBA00004626"/>
    </source>
</evidence>
<dbReference type="GO" id="GO:0005634">
    <property type="term" value="C:nucleus"/>
    <property type="evidence" value="ECO:0007669"/>
    <property type="project" value="TreeGrafter"/>
</dbReference>
<dbReference type="GO" id="GO:0004722">
    <property type="term" value="F:protein serine/threonine phosphatase activity"/>
    <property type="evidence" value="ECO:0007669"/>
    <property type="project" value="UniProtKB-EC"/>
</dbReference>
<dbReference type="STRING" id="9643.ENSUAMP00000003355"/>
<evidence type="ECO:0000256" key="10">
    <source>
        <dbReference type="ARBA" id="ARBA00023211"/>
    </source>
</evidence>
<keyword evidence="9" id="KW-0904">Protein phosphatase</keyword>
<evidence type="ECO:0000313" key="14">
    <source>
        <dbReference type="Ensembl" id="ENSUAMP00000003355.1"/>
    </source>
</evidence>
<keyword evidence="6" id="KW-0479">Metal-binding</keyword>
<dbReference type="SUPFAM" id="SSF56300">
    <property type="entry name" value="Metallo-dependent phosphatases"/>
    <property type="match status" value="1"/>
</dbReference>
<dbReference type="AlphaFoldDB" id="A0A452QFJ5"/>
<dbReference type="Proteomes" id="UP000291022">
    <property type="component" value="Unassembled WGS sequence"/>
</dbReference>
<comment type="catalytic activity">
    <reaction evidence="11">
        <text>O-phospho-L-seryl-[protein] + H2O = L-seryl-[protein] + phosphate</text>
        <dbReference type="Rhea" id="RHEA:20629"/>
        <dbReference type="Rhea" id="RHEA-COMP:9863"/>
        <dbReference type="Rhea" id="RHEA-COMP:11604"/>
        <dbReference type="ChEBI" id="CHEBI:15377"/>
        <dbReference type="ChEBI" id="CHEBI:29999"/>
        <dbReference type="ChEBI" id="CHEBI:43474"/>
        <dbReference type="ChEBI" id="CHEBI:83421"/>
        <dbReference type="EC" id="3.1.3.16"/>
    </reaction>
</comment>
<dbReference type="InterPro" id="IPR004843">
    <property type="entry name" value="Calcineurin-like_PHP"/>
</dbReference>
<dbReference type="PANTHER" id="PTHR11668">
    <property type="entry name" value="SERINE/THREONINE PROTEIN PHOSPHATASE"/>
    <property type="match status" value="1"/>
</dbReference>
<dbReference type="EC" id="3.1.3.16" evidence="5"/>
<dbReference type="Pfam" id="PF00149">
    <property type="entry name" value="Metallophos"/>
    <property type="match status" value="1"/>
</dbReference>
<evidence type="ECO:0000256" key="11">
    <source>
        <dbReference type="ARBA" id="ARBA00047761"/>
    </source>
</evidence>
<dbReference type="PANTHER" id="PTHR11668:SF300">
    <property type="entry name" value="SERINE_THREONINE-PROTEIN PHOSPHATASE"/>
    <property type="match status" value="1"/>
</dbReference>
<evidence type="ECO:0000256" key="1">
    <source>
        <dbReference type="ARBA" id="ARBA00001936"/>
    </source>
</evidence>
<evidence type="ECO:0000259" key="13">
    <source>
        <dbReference type="Pfam" id="PF00149"/>
    </source>
</evidence>
<evidence type="ECO:0000256" key="12">
    <source>
        <dbReference type="ARBA" id="ARBA00048336"/>
    </source>
</evidence>
<comment type="catalytic activity">
    <reaction evidence="12">
        <text>O-phospho-L-threonyl-[protein] + H2O = L-threonyl-[protein] + phosphate</text>
        <dbReference type="Rhea" id="RHEA:47004"/>
        <dbReference type="Rhea" id="RHEA-COMP:11060"/>
        <dbReference type="Rhea" id="RHEA-COMP:11605"/>
        <dbReference type="ChEBI" id="CHEBI:15377"/>
        <dbReference type="ChEBI" id="CHEBI:30013"/>
        <dbReference type="ChEBI" id="CHEBI:43474"/>
        <dbReference type="ChEBI" id="CHEBI:61977"/>
        <dbReference type="EC" id="3.1.3.16"/>
    </reaction>
</comment>
<dbReference type="GO" id="GO:0005737">
    <property type="term" value="C:cytoplasm"/>
    <property type="evidence" value="ECO:0007669"/>
    <property type="project" value="TreeGrafter"/>
</dbReference>
<dbReference type="GO" id="GO:0046872">
    <property type="term" value="F:metal ion binding"/>
    <property type="evidence" value="ECO:0007669"/>
    <property type="project" value="UniProtKB-KW"/>
</dbReference>
<dbReference type="Ensembl" id="ENSUAMT00000003822.1">
    <property type="protein sequence ID" value="ENSUAMP00000003355.1"/>
    <property type="gene ID" value="ENSUAMG00000003084.1"/>
</dbReference>
<reference evidence="15" key="1">
    <citation type="submission" date="2016-06" db="EMBL/GenBank/DDBJ databases">
        <title>De novo assembly and RNA-Seq shows season-dependent expression and editing in black bear kidneys.</title>
        <authorList>
            <person name="Korstanje R."/>
            <person name="Srivastava A."/>
            <person name="Sarsani V.K."/>
            <person name="Sheehan S.M."/>
            <person name="Seger R.L."/>
            <person name="Barter M.E."/>
            <person name="Lindqvist C."/>
            <person name="Brody L.C."/>
            <person name="Mullikin J.C."/>
        </authorList>
    </citation>
    <scope>NUCLEOTIDE SEQUENCE [LARGE SCALE GENOMIC DNA]</scope>
</reference>
<dbReference type="InterPro" id="IPR029052">
    <property type="entry name" value="Metallo-depent_PP-like"/>
</dbReference>
<feature type="domain" description="Calcineurin-like phosphoesterase" evidence="13">
    <location>
        <begin position="9"/>
        <end position="56"/>
    </location>
</feature>
<dbReference type="OMA" id="CFNYLLM"/>
<evidence type="ECO:0000256" key="8">
    <source>
        <dbReference type="ARBA" id="ARBA00022838"/>
    </source>
</evidence>
<dbReference type="InterPro" id="IPR050341">
    <property type="entry name" value="PP1_catalytic_subunit"/>
</dbReference>
<evidence type="ECO:0000256" key="5">
    <source>
        <dbReference type="ARBA" id="ARBA00013081"/>
    </source>
</evidence>
<proteinExistence type="predicted"/>
<evidence type="ECO:0000256" key="7">
    <source>
        <dbReference type="ARBA" id="ARBA00022801"/>
    </source>
</evidence>
<dbReference type="PRINTS" id="PR00114">
    <property type="entry name" value="STPHPHTASE"/>
</dbReference>
<keyword evidence="8" id="KW-0995">Kinetochore</keyword>
<comment type="cofactor">
    <cofactor evidence="1">
        <name>Mn(2+)</name>
        <dbReference type="ChEBI" id="CHEBI:29035"/>
    </cofactor>
</comment>
<keyword evidence="7" id="KW-0378">Hydrolase</keyword>
<reference evidence="14" key="3">
    <citation type="submission" date="2025-09" db="UniProtKB">
        <authorList>
            <consortium name="Ensembl"/>
        </authorList>
    </citation>
    <scope>IDENTIFICATION</scope>
</reference>
<sequence length="76" mass="8743">MADIDKLNMDNCFNYLLMAAILDEKIFCCHGGLSPDLQSMEQIWGIMRPINVPDQDILTIFVLPKGSNFYRKLSIY</sequence>
<dbReference type="GO" id="GO:0000776">
    <property type="term" value="C:kinetochore"/>
    <property type="evidence" value="ECO:0007669"/>
    <property type="project" value="UniProtKB-KW"/>
</dbReference>
<evidence type="ECO:0000256" key="2">
    <source>
        <dbReference type="ARBA" id="ARBA00004214"/>
    </source>
</evidence>
<dbReference type="GO" id="GO:0030496">
    <property type="term" value="C:midbody"/>
    <property type="evidence" value="ECO:0007669"/>
    <property type="project" value="UniProtKB-SubCell"/>
</dbReference>
<evidence type="ECO:0000256" key="6">
    <source>
        <dbReference type="ARBA" id="ARBA00022723"/>
    </source>
</evidence>
<reference evidence="14" key="2">
    <citation type="submission" date="2025-08" db="UniProtKB">
        <authorList>
            <consortium name="Ensembl"/>
        </authorList>
    </citation>
    <scope>IDENTIFICATION</scope>
</reference>
<accession>A0A452QFJ5</accession>
<keyword evidence="15" id="KW-1185">Reference proteome</keyword>
<comment type="subcellular location">
    <subcellularLocation>
        <location evidence="4">Chromosome</location>
        <location evidence="4">Centromere</location>
        <location evidence="4">Kinetochore</location>
    </subcellularLocation>
    <subcellularLocation>
        <location evidence="3">Cleavage furrow</location>
    </subcellularLocation>
    <subcellularLocation>
        <location evidence="2">Midbody</location>
    </subcellularLocation>
</comment>
<protein>
    <recommendedName>
        <fullName evidence="5">protein-serine/threonine phosphatase</fullName>
        <ecNumber evidence="5">3.1.3.16</ecNumber>
    </recommendedName>
</protein>
<evidence type="ECO:0000313" key="15">
    <source>
        <dbReference type="Proteomes" id="UP000291022"/>
    </source>
</evidence>
<keyword evidence="10" id="KW-0464">Manganese</keyword>
<evidence type="ECO:0000256" key="4">
    <source>
        <dbReference type="ARBA" id="ARBA00004629"/>
    </source>
</evidence>
<organism evidence="14 15">
    <name type="scientific">Ursus americanus</name>
    <name type="common">American black bear</name>
    <name type="synonym">Euarctos americanus</name>
    <dbReference type="NCBI Taxonomy" id="9643"/>
    <lineage>
        <taxon>Eukaryota</taxon>
        <taxon>Metazoa</taxon>
        <taxon>Chordata</taxon>
        <taxon>Craniata</taxon>
        <taxon>Vertebrata</taxon>
        <taxon>Euteleostomi</taxon>
        <taxon>Mammalia</taxon>
        <taxon>Eutheria</taxon>
        <taxon>Laurasiatheria</taxon>
        <taxon>Carnivora</taxon>
        <taxon>Caniformia</taxon>
        <taxon>Ursidae</taxon>
        <taxon>Ursus</taxon>
    </lineage>
</organism>
<name>A0A452QFJ5_URSAM</name>